<reference evidence="2 3" key="1">
    <citation type="submission" date="2019-01" db="EMBL/GenBank/DDBJ databases">
        <authorList>
            <person name="Sayadi A."/>
        </authorList>
    </citation>
    <scope>NUCLEOTIDE SEQUENCE [LARGE SCALE GENOMIC DNA]</scope>
</reference>
<keyword evidence="3" id="KW-1185">Reference proteome</keyword>
<dbReference type="AlphaFoldDB" id="A0A653CW99"/>
<sequence>MDATGDSAVKTLPQEKTEDLHQKEGSKSSICSWRSLNHLLNEKPIIAAAAKDSLDAIFDSNDKEEPIVDDSVDELASASLVSAPLGSKNAVLLFRSSALADSNEYLIREKPAFKLHITYKVLQAETKLLSKLLDCHGICEVAPNSSDFNLLWTGSHPKPGIPAVNPMLQPIKSRLNTNTNESLKMKFTNCRKVHSAEGFHNIHTPRGSQRCPSNTSGVQIAAPWLPQLTGEDARIVRMATAQFKRRGGFIRIFPAVDSWTKYSQYLDPQTGIPTPGASSSNYINNTTHNYNLLLFRYLFPEDNTCDKKLKPPPLRPVYPHMDQNKPNTQLEGRQDRYERRMLGQDHKQFNITCKMTQESHVIEMKKKILDMLKSGKRISQSEARKTFSHYLMRILRRIAQSPEQGDHVEVVLKFLQKASNYLRSPYNVKTPSSKMSLKDKTAIVAKQLNDFLYLYNRETDLFVNKTERPSQIPTKLYNEFIDHARESDLEEVLIYQTSLTSPIQSSGFKGMMKCIPNTPTNAYASRRWSNKMTKAKTVRV</sequence>
<name>A0A653CW99_CALMS</name>
<protein>
    <submittedName>
        <fullName evidence="2">Uncharacterized protein</fullName>
    </submittedName>
</protein>
<feature type="compositionally biased region" description="Basic and acidic residues" evidence="1">
    <location>
        <begin position="13"/>
        <end position="25"/>
    </location>
</feature>
<evidence type="ECO:0000256" key="1">
    <source>
        <dbReference type="SAM" id="MobiDB-lite"/>
    </source>
</evidence>
<evidence type="ECO:0000313" key="3">
    <source>
        <dbReference type="Proteomes" id="UP000410492"/>
    </source>
</evidence>
<dbReference type="Proteomes" id="UP000410492">
    <property type="component" value="Unassembled WGS sequence"/>
</dbReference>
<feature type="region of interest" description="Disordered" evidence="1">
    <location>
        <begin position="1"/>
        <end position="25"/>
    </location>
</feature>
<organism evidence="2 3">
    <name type="scientific">Callosobruchus maculatus</name>
    <name type="common">Southern cowpea weevil</name>
    <name type="synonym">Pulse bruchid</name>
    <dbReference type="NCBI Taxonomy" id="64391"/>
    <lineage>
        <taxon>Eukaryota</taxon>
        <taxon>Metazoa</taxon>
        <taxon>Ecdysozoa</taxon>
        <taxon>Arthropoda</taxon>
        <taxon>Hexapoda</taxon>
        <taxon>Insecta</taxon>
        <taxon>Pterygota</taxon>
        <taxon>Neoptera</taxon>
        <taxon>Endopterygota</taxon>
        <taxon>Coleoptera</taxon>
        <taxon>Polyphaga</taxon>
        <taxon>Cucujiformia</taxon>
        <taxon>Chrysomeloidea</taxon>
        <taxon>Chrysomelidae</taxon>
        <taxon>Bruchinae</taxon>
        <taxon>Bruchini</taxon>
        <taxon>Callosobruchus</taxon>
    </lineage>
</organism>
<dbReference type="EMBL" id="CAACVG010008879">
    <property type="protein sequence ID" value="VEN51373.1"/>
    <property type="molecule type" value="Genomic_DNA"/>
</dbReference>
<evidence type="ECO:0000313" key="2">
    <source>
        <dbReference type="EMBL" id="VEN51373.1"/>
    </source>
</evidence>
<accession>A0A653CW99</accession>
<gene>
    <name evidence="2" type="ORF">CALMAC_LOCUS11854</name>
</gene>
<dbReference type="OrthoDB" id="2016263at2759"/>
<proteinExistence type="predicted"/>